<name>M3BRT3_SPHMS</name>
<dbReference type="PANTHER" id="PTHR23327">
    <property type="entry name" value="RING FINGER PROTEIN 127"/>
    <property type="match status" value="1"/>
</dbReference>
<dbReference type="Gene3D" id="3.30.40.10">
    <property type="entry name" value="Zinc/RING finger domain, C3HC4 (zinc finger)"/>
    <property type="match status" value="1"/>
</dbReference>
<dbReference type="PROSITE" id="PS51382">
    <property type="entry name" value="SPX"/>
    <property type="match status" value="1"/>
</dbReference>
<dbReference type="OrthoDB" id="5588846at2759"/>
<evidence type="ECO:0000313" key="5">
    <source>
        <dbReference type="Proteomes" id="UP000016931"/>
    </source>
</evidence>
<proteinExistence type="predicted"/>
<dbReference type="GeneID" id="27904151"/>
<dbReference type="PROSITE" id="PS50089">
    <property type="entry name" value="ZF_RING_2"/>
    <property type="match status" value="1"/>
</dbReference>
<evidence type="ECO:0000259" key="3">
    <source>
        <dbReference type="PROSITE" id="PS51382"/>
    </source>
</evidence>
<keyword evidence="5" id="KW-1185">Reference proteome</keyword>
<keyword evidence="1" id="KW-0863">Zinc-finger</keyword>
<dbReference type="eggNOG" id="KOG4159">
    <property type="taxonomic scope" value="Eukaryota"/>
</dbReference>
<dbReference type="Proteomes" id="UP000016931">
    <property type="component" value="Unassembled WGS sequence"/>
</dbReference>
<dbReference type="InterPro" id="IPR013083">
    <property type="entry name" value="Znf_RING/FYVE/PHD"/>
</dbReference>
<evidence type="ECO:0000259" key="2">
    <source>
        <dbReference type="PROSITE" id="PS50089"/>
    </source>
</evidence>
<feature type="domain" description="RING-type" evidence="2">
    <location>
        <begin position="387"/>
        <end position="427"/>
    </location>
</feature>
<evidence type="ECO:0000313" key="4">
    <source>
        <dbReference type="EMBL" id="EMF08823.1"/>
    </source>
</evidence>
<dbReference type="AlphaFoldDB" id="M3BRT3"/>
<accession>M3BRT3</accession>
<dbReference type="InterPro" id="IPR001841">
    <property type="entry name" value="Znf_RING"/>
</dbReference>
<dbReference type="Pfam" id="PF03105">
    <property type="entry name" value="SPX"/>
    <property type="match status" value="1"/>
</dbReference>
<feature type="domain" description="SPX" evidence="3">
    <location>
        <begin position="1"/>
        <end position="342"/>
    </location>
</feature>
<dbReference type="InterPro" id="IPR004331">
    <property type="entry name" value="SPX_dom"/>
</dbReference>
<sequence length="483" mass="55524">MKFGREYETALANDGFPQEWVARAIEYKNLKKAIKKVHRELESLGLDHQTLVNLNELVLHGTTPKPETTASRDYFAGTRPSLSSIPEEFSPQLRILVDGKTGAPLDAKLAPETWESLRKLARYEMVVNRRQEHMGDHAHTHAVAEHVTSPPVQQDQARPCSPARVADARWVQVPLASAKDFFQMLEPKLMELDCLRDAETHNLEEEILDLGEAVENVIQPVREGYEAKRGMSYRDLYFWREMFRLYLETPIFYSETERRRGALTYAEARTNLENYDQQLRDTKLLDKMRTPQAKEAARRFLDLNLHILSIMHFQEMNSKAMTKIMKKFNKRTHIEGNEFVSSLAVKYPAIAAKSSAGGFADSIARDMHAEIGSKVLAIVPQLDDWICPVCYGMAWRPVNLGCCRSVFCIRCIIHLQDQDMKKCPMCNSESVLKANGANIHFETMEFLEKYFPMEVKKRQKENERALLVRDYGEDFVKPSCSLM</sequence>
<gene>
    <name evidence="4" type="ORF">SEPMUDRAFT_151743</name>
</gene>
<dbReference type="STRING" id="692275.M3BRT3"/>
<reference evidence="4 5" key="1">
    <citation type="journal article" date="2012" name="PLoS Pathog.">
        <title>Diverse lifestyles and strategies of plant pathogenesis encoded in the genomes of eighteen Dothideomycetes fungi.</title>
        <authorList>
            <person name="Ohm R.A."/>
            <person name="Feau N."/>
            <person name="Henrissat B."/>
            <person name="Schoch C.L."/>
            <person name="Horwitz B.A."/>
            <person name="Barry K.W."/>
            <person name="Condon B.J."/>
            <person name="Copeland A.C."/>
            <person name="Dhillon B."/>
            <person name="Glaser F."/>
            <person name="Hesse C.N."/>
            <person name="Kosti I."/>
            <person name="LaButti K."/>
            <person name="Lindquist E.A."/>
            <person name="Lucas S."/>
            <person name="Salamov A.A."/>
            <person name="Bradshaw R.E."/>
            <person name="Ciuffetti L."/>
            <person name="Hamelin R.C."/>
            <person name="Kema G.H.J."/>
            <person name="Lawrence C."/>
            <person name="Scott J.A."/>
            <person name="Spatafora J.W."/>
            <person name="Turgeon B.G."/>
            <person name="de Wit P.J.G.M."/>
            <person name="Zhong S."/>
            <person name="Goodwin S.B."/>
            <person name="Grigoriev I.V."/>
        </authorList>
    </citation>
    <scope>NUCLEOTIDE SEQUENCE [LARGE SCALE GENOMIC DNA]</scope>
    <source>
        <strain evidence="4 5">SO2202</strain>
    </source>
</reference>
<keyword evidence="1" id="KW-0862">Zinc</keyword>
<keyword evidence="1" id="KW-0479">Metal-binding</keyword>
<organism evidence="4 5">
    <name type="scientific">Sphaerulina musiva (strain SO2202)</name>
    <name type="common">Poplar stem canker fungus</name>
    <name type="synonym">Septoria musiva</name>
    <dbReference type="NCBI Taxonomy" id="692275"/>
    <lineage>
        <taxon>Eukaryota</taxon>
        <taxon>Fungi</taxon>
        <taxon>Dikarya</taxon>
        <taxon>Ascomycota</taxon>
        <taxon>Pezizomycotina</taxon>
        <taxon>Dothideomycetes</taxon>
        <taxon>Dothideomycetidae</taxon>
        <taxon>Mycosphaerellales</taxon>
        <taxon>Mycosphaerellaceae</taxon>
        <taxon>Sphaerulina</taxon>
    </lineage>
</organism>
<dbReference type="OMA" id="CIRCLIV"/>
<dbReference type="PANTHER" id="PTHR23327:SF51">
    <property type="entry name" value="TRANSCRIPTIONAL REGULATOR OF YEAST FORM ADHERENCE 3"/>
    <property type="match status" value="1"/>
</dbReference>
<evidence type="ECO:0008006" key="6">
    <source>
        <dbReference type="Google" id="ProtNLM"/>
    </source>
</evidence>
<dbReference type="EMBL" id="KB456270">
    <property type="protein sequence ID" value="EMF08823.1"/>
    <property type="molecule type" value="Genomic_DNA"/>
</dbReference>
<dbReference type="RefSeq" id="XP_016756944.1">
    <property type="nucleotide sequence ID" value="XM_016907014.1"/>
</dbReference>
<dbReference type="SUPFAM" id="SSF57850">
    <property type="entry name" value="RING/U-box"/>
    <property type="match status" value="1"/>
</dbReference>
<evidence type="ECO:0000256" key="1">
    <source>
        <dbReference type="PROSITE-ProRule" id="PRU00175"/>
    </source>
</evidence>
<dbReference type="HOGENOM" id="CLU_017137_2_1_1"/>
<dbReference type="GO" id="GO:0008270">
    <property type="term" value="F:zinc ion binding"/>
    <property type="evidence" value="ECO:0007669"/>
    <property type="project" value="UniProtKB-KW"/>
</dbReference>
<protein>
    <recommendedName>
        <fullName evidence="6">RING-14 protein</fullName>
    </recommendedName>
</protein>